<dbReference type="Proteomes" id="UP000826725">
    <property type="component" value="Chromosome"/>
</dbReference>
<evidence type="ECO:0000313" key="1">
    <source>
        <dbReference type="EMBL" id="BCL60243.1"/>
    </source>
</evidence>
<dbReference type="AlphaFoldDB" id="A0A8D5JCX7"/>
<dbReference type="EMBL" id="AP024086">
    <property type="protein sequence ID" value="BCL60243.1"/>
    <property type="molecule type" value="Genomic_DNA"/>
</dbReference>
<protein>
    <submittedName>
        <fullName evidence="1">Uncharacterized protein</fullName>
    </submittedName>
</protein>
<accession>A0A8D5JCX7</accession>
<sequence>MFWKKKTKKRRTQETVLDGVDPELNYCPSCGDEYRSDIKNCVSCEVDLISGKEKLALVRQEQELLNNRSMEISVDDELVDLRKGGLHDMKQLQALLAQNRIPSILAGDESCGKGCCGAEMYLQVRKSDVDAAMVVLSREYIRNTSLENHDLSHVDAVFVQEADSNICPACGYRFAASDGMNCPECGLCFEVSG</sequence>
<dbReference type="KEGG" id="dbk:DGMP_09360"/>
<keyword evidence="2" id="KW-1185">Reference proteome</keyword>
<evidence type="ECO:0000313" key="2">
    <source>
        <dbReference type="Proteomes" id="UP000826725"/>
    </source>
</evidence>
<name>A0A8D5JCX7_9BACT</name>
<proteinExistence type="predicted"/>
<organism evidence="1 2">
    <name type="scientific">Desulfomarina profundi</name>
    <dbReference type="NCBI Taxonomy" id="2772557"/>
    <lineage>
        <taxon>Bacteria</taxon>
        <taxon>Pseudomonadati</taxon>
        <taxon>Thermodesulfobacteriota</taxon>
        <taxon>Desulfobulbia</taxon>
        <taxon>Desulfobulbales</taxon>
        <taxon>Desulfobulbaceae</taxon>
        <taxon>Desulfomarina</taxon>
    </lineage>
</organism>
<gene>
    <name evidence="1" type="ORF">DGMP_09360</name>
</gene>
<reference evidence="1" key="1">
    <citation type="submission" date="2020-09" db="EMBL/GenBank/DDBJ databases">
        <title>Desulfogranum mesoprofundum gen. nov., sp. nov., a novel mesophilic, sulfate-reducing chemolithoautotroph isolated from a deep-sea hydrothermal vent chimney in the Suiyo Seamount.</title>
        <authorList>
            <person name="Hashimoto Y."/>
            <person name="Nakagawa S."/>
        </authorList>
    </citation>
    <scope>NUCLEOTIDE SEQUENCE</scope>
    <source>
        <strain evidence="1">KT2</strain>
    </source>
</reference>
<dbReference type="RefSeq" id="WP_228856390.1">
    <property type="nucleotide sequence ID" value="NZ_AP024086.1"/>
</dbReference>